<protein>
    <submittedName>
        <fullName evidence="2">GAP family protein</fullName>
    </submittedName>
</protein>
<gene>
    <name evidence="2" type="ORF">QLQ12_27310</name>
</gene>
<dbReference type="EMBL" id="JASCTH010000019">
    <property type="protein sequence ID" value="MDI6102332.1"/>
    <property type="molecule type" value="Genomic_DNA"/>
</dbReference>
<dbReference type="RefSeq" id="WP_282763367.1">
    <property type="nucleotide sequence ID" value="NZ_JASCTH010000019.1"/>
</dbReference>
<dbReference type="InterPro" id="IPR021315">
    <property type="entry name" value="Gap/Sap"/>
</dbReference>
<dbReference type="Pfam" id="PF11139">
    <property type="entry name" value="SfLAP"/>
    <property type="match status" value="1"/>
</dbReference>
<proteinExistence type="predicted"/>
<feature type="transmembrane region" description="Helical" evidence="1">
    <location>
        <begin position="41"/>
        <end position="66"/>
    </location>
</feature>
<feature type="transmembrane region" description="Helical" evidence="1">
    <location>
        <begin position="168"/>
        <end position="186"/>
    </location>
</feature>
<comment type="caution">
    <text evidence="2">The sequence shown here is derived from an EMBL/GenBank/DDBJ whole genome shotgun (WGS) entry which is preliminary data.</text>
</comment>
<dbReference type="Proteomes" id="UP001241758">
    <property type="component" value="Unassembled WGS sequence"/>
</dbReference>
<evidence type="ECO:0000313" key="2">
    <source>
        <dbReference type="EMBL" id="MDI6102332.1"/>
    </source>
</evidence>
<keyword evidence="1" id="KW-0472">Membrane</keyword>
<evidence type="ECO:0000313" key="3">
    <source>
        <dbReference type="Proteomes" id="UP001241758"/>
    </source>
</evidence>
<organism evidence="2 3">
    <name type="scientific">Actinoplanes sandaracinus</name>
    <dbReference type="NCBI Taxonomy" id="3045177"/>
    <lineage>
        <taxon>Bacteria</taxon>
        <taxon>Bacillati</taxon>
        <taxon>Actinomycetota</taxon>
        <taxon>Actinomycetes</taxon>
        <taxon>Micromonosporales</taxon>
        <taxon>Micromonosporaceae</taxon>
        <taxon>Actinoplanes</taxon>
    </lineage>
</organism>
<reference evidence="2 3" key="1">
    <citation type="submission" date="2023-05" db="EMBL/GenBank/DDBJ databases">
        <title>Actinoplanes sp. NEAU-A12 genome sequencing.</title>
        <authorList>
            <person name="Wang Z.-S."/>
        </authorList>
    </citation>
    <scope>NUCLEOTIDE SEQUENCE [LARGE SCALE GENOMIC DNA]</scope>
    <source>
        <strain evidence="2 3">NEAU-A12</strain>
    </source>
</reference>
<feature type="transmembrane region" description="Helical" evidence="1">
    <location>
        <begin position="78"/>
        <end position="95"/>
    </location>
</feature>
<accession>A0ABT6WRG0</accession>
<keyword evidence="3" id="KW-1185">Reference proteome</keyword>
<feature type="transmembrane region" description="Helical" evidence="1">
    <location>
        <begin position="116"/>
        <end position="136"/>
    </location>
</feature>
<evidence type="ECO:0000256" key="1">
    <source>
        <dbReference type="SAM" id="Phobius"/>
    </source>
</evidence>
<keyword evidence="1" id="KW-0812">Transmembrane</keyword>
<keyword evidence="1" id="KW-1133">Transmembrane helix</keyword>
<feature type="transmembrane region" description="Helical" evidence="1">
    <location>
        <begin position="206"/>
        <end position="228"/>
    </location>
</feature>
<name>A0ABT6WRG0_9ACTN</name>
<feature type="transmembrane region" description="Helical" evidence="1">
    <location>
        <begin position="6"/>
        <end position="29"/>
    </location>
</feature>
<sequence>MDVALLASLAVLALIDSTSFGTLLIPIWLLIHPGPVRPGRLLIFLGTVSAFYFAVGMAVALGAGAFLPEITAFLDTRTAQWAQLILGVALFFWSFRMGRKSKPAEEGRLLRWRRRALADEGGAGSLAGLALAAAALEVTTMLPYLAAIGLITTAELPLATVTVTMAGYCLLMIAPALVLLAARLAAGKRLVPALTRISEWMTNSETLAWVVGIVGFLLARDAAARLALIGG</sequence>